<dbReference type="EMBL" id="FSRO01000001">
    <property type="protein sequence ID" value="SIO13169.1"/>
    <property type="molecule type" value="Genomic_DNA"/>
</dbReference>
<organism evidence="1 2">
    <name type="scientific">Nitrosomonas cryotolerans ATCC 49181</name>
    <dbReference type="NCBI Taxonomy" id="1131553"/>
    <lineage>
        <taxon>Bacteria</taxon>
        <taxon>Pseudomonadati</taxon>
        <taxon>Pseudomonadota</taxon>
        <taxon>Betaproteobacteria</taxon>
        <taxon>Nitrosomonadales</taxon>
        <taxon>Nitrosomonadaceae</taxon>
        <taxon>Nitrosomonas</taxon>
    </lineage>
</organism>
<dbReference type="Proteomes" id="UP000185062">
    <property type="component" value="Unassembled WGS sequence"/>
</dbReference>
<accession>A0A1N6H087</accession>
<reference evidence="1 2" key="1">
    <citation type="submission" date="2016-12" db="EMBL/GenBank/DDBJ databases">
        <authorList>
            <person name="Song W.-J."/>
            <person name="Kurnit D.M."/>
        </authorList>
    </citation>
    <scope>NUCLEOTIDE SEQUENCE [LARGE SCALE GENOMIC DNA]</scope>
    <source>
        <strain evidence="1 2">ATCC 49181</strain>
    </source>
</reference>
<name>A0A1N6H087_9PROT</name>
<protein>
    <submittedName>
        <fullName evidence="1">Uncharacterized protein</fullName>
    </submittedName>
</protein>
<sequence>MQIGFGSLELRQDSVVLIKIAVMSENPDEENAIFSLPGDEVKNF</sequence>
<gene>
    <name evidence="1" type="ORF">SAMN02743940_0954</name>
</gene>
<proteinExistence type="predicted"/>
<evidence type="ECO:0000313" key="1">
    <source>
        <dbReference type="EMBL" id="SIO13169.1"/>
    </source>
</evidence>
<keyword evidence="2" id="KW-1185">Reference proteome</keyword>
<dbReference type="AlphaFoldDB" id="A0A1N6H087"/>
<evidence type="ECO:0000313" key="2">
    <source>
        <dbReference type="Proteomes" id="UP000185062"/>
    </source>
</evidence>